<protein>
    <recommendedName>
        <fullName evidence="3">SAM-dependent methyltransferase</fullName>
    </recommendedName>
</protein>
<reference evidence="1 2" key="1">
    <citation type="submission" date="2018-03" db="EMBL/GenBank/DDBJ databases">
        <title>Draft Genome Sequences of the Obligatory Marine Myxobacteria Enhygromyxa salina SWB007.</title>
        <authorList>
            <person name="Poehlein A."/>
            <person name="Moghaddam J.A."/>
            <person name="Harms H."/>
            <person name="Alanjari M."/>
            <person name="Koenig G.M."/>
            <person name="Daniel R."/>
            <person name="Schaeberle T.F."/>
        </authorList>
    </citation>
    <scope>NUCLEOTIDE SEQUENCE [LARGE SCALE GENOMIC DNA]</scope>
    <source>
        <strain evidence="1 2">SWB007</strain>
    </source>
</reference>
<dbReference type="PANTHER" id="PTHR20974:SF0">
    <property type="entry name" value="UPF0585 PROTEIN CG18661"/>
    <property type="match status" value="1"/>
</dbReference>
<name>A0A2S9YLG1_9BACT</name>
<dbReference type="Gene3D" id="3.40.50.150">
    <property type="entry name" value="Vaccinia Virus protein VP39"/>
    <property type="match status" value="1"/>
</dbReference>
<dbReference type="InterPro" id="IPR029063">
    <property type="entry name" value="SAM-dependent_MTases_sf"/>
</dbReference>
<dbReference type="Pfam" id="PF06080">
    <property type="entry name" value="DUF938"/>
    <property type="match status" value="1"/>
</dbReference>
<dbReference type="AlphaFoldDB" id="A0A2S9YLG1"/>
<evidence type="ECO:0000313" key="1">
    <source>
        <dbReference type="EMBL" id="PRQ05937.1"/>
    </source>
</evidence>
<evidence type="ECO:0000313" key="2">
    <source>
        <dbReference type="Proteomes" id="UP000238823"/>
    </source>
</evidence>
<dbReference type="EMBL" id="PVNL01000088">
    <property type="protein sequence ID" value="PRQ05937.1"/>
    <property type="molecule type" value="Genomic_DNA"/>
</dbReference>
<gene>
    <name evidence="1" type="ORF">ENSA7_43530</name>
</gene>
<evidence type="ECO:0008006" key="3">
    <source>
        <dbReference type="Google" id="ProtNLM"/>
    </source>
</evidence>
<organism evidence="1 2">
    <name type="scientific">Enhygromyxa salina</name>
    <dbReference type="NCBI Taxonomy" id="215803"/>
    <lineage>
        <taxon>Bacteria</taxon>
        <taxon>Pseudomonadati</taxon>
        <taxon>Myxococcota</taxon>
        <taxon>Polyangia</taxon>
        <taxon>Nannocystales</taxon>
        <taxon>Nannocystaceae</taxon>
        <taxon>Enhygromyxa</taxon>
    </lineage>
</organism>
<dbReference type="RefSeq" id="WP_106091285.1">
    <property type="nucleotide sequence ID" value="NZ_PVNL01000088.1"/>
</dbReference>
<proteinExistence type="predicted"/>
<sequence length="210" mass="22740">MSEVRPPLEDPRLDYPATQRNREAILAVLREVLPAQGTVLELASGSGQHVAFFASALPQLRWQPSDHDPSVFASIAAWTADLDNVAAPLQIDATSPTWPLGPDLACDAVICANMIHISPWAACLGLLDGVSGCLREAGPLCLYGPFMRGGVHTAPSNEAFDHSLRSRDPSWGVRDLDVVEQAAAQRGLVLDRVFEMPANNLTVVLRRTKR</sequence>
<dbReference type="Proteomes" id="UP000238823">
    <property type="component" value="Unassembled WGS sequence"/>
</dbReference>
<accession>A0A2S9YLG1</accession>
<dbReference type="SUPFAM" id="SSF53335">
    <property type="entry name" value="S-adenosyl-L-methionine-dependent methyltransferases"/>
    <property type="match status" value="1"/>
</dbReference>
<dbReference type="InterPro" id="IPR010342">
    <property type="entry name" value="DUF938"/>
</dbReference>
<comment type="caution">
    <text evidence="1">The sequence shown here is derived from an EMBL/GenBank/DDBJ whole genome shotgun (WGS) entry which is preliminary data.</text>
</comment>
<dbReference type="OrthoDB" id="5525831at2"/>
<dbReference type="PANTHER" id="PTHR20974">
    <property type="entry name" value="UPF0585 PROTEIN CG18661"/>
    <property type="match status" value="1"/>
</dbReference>